<feature type="domain" description="AD" evidence="6">
    <location>
        <begin position="411"/>
        <end position="506"/>
    </location>
</feature>
<dbReference type="InterPro" id="IPR047574">
    <property type="entry name" value="AD"/>
</dbReference>
<dbReference type="InterPro" id="IPR001876">
    <property type="entry name" value="Znf_RanBP2"/>
</dbReference>
<dbReference type="SUPFAM" id="SSF50729">
    <property type="entry name" value="PH domain-like"/>
    <property type="match status" value="1"/>
</dbReference>
<feature type="domain" description="GLUE N-terminal" evidence="5">
    <location>
        <begin position="7"/>
        <end position="243"/>
    </location>
</feature>
<dbReference type="InterPro" id="IPR039683">
    <property type="entry name" value="Lsm12-like"/>
</dbReference>
<dbReference type="SMART" id="SM00995">
    <property type="entry name" value="AD"/>
    <property type="match status" value="1"/>
</dbReference>
<feature type="compositionally biased region" description="Basic and acidic residues" evidence="4">
    <location>
        <begin position="296"/>
        <end position="311"/>
    </location>
</feature>
<sequence length="510" mass="57395">MNHFLPIELAGSQQPLLIVDERLLVVQDNVGLFDGVEKNTKYGNGKLYLTSHRIIYVDSKQPGNHSIALDLKLVRGLEYMTGLFKSSRKIILHFSFSNDNEITQASFPATWICPSCSFGNTARLALCQLCGEKQPETPPLSPTLKNTFSQDSSIERPCHACTYMNKPTLPKCELCGAGLTMAYLDQNEVCDLSGVKTSEEVMRGSRTGEYVRLSFKKGGCSAFFEKLQVAMTMKVWEDIRSHMQRKSHTPSRSNTATSDNSNQRSAGNNNNNTHSNSNNSNSSNNNNVSNSTVKGLKNEELKPYKIDDNRGESQQQQHYQQQHQQQQHHQQQHHQQQHHQQQHQQASQQHQQQKGLEWALGLSIRVKTLTDEEYEGQIYAYDTKTNCVNATSNDATNTTTSVFATTFPSVSYVQMERIQAREMQAYRETQAFLARIGVGVTVEAQEIFDALSKTLPVRWAEEKIVVLDEVVINPPYDLENCKANSSASGSLARVKKVLEGEKKRLSSVRK</sequence>
<dbReference type="PROSITE" id="PS51495">
    <property type="entry name" value="GLUE"/>
    <property type="match status" value="1"/>
</dbReference>
<dbReference type="InterPro" id="IPR021648">
    <property type="entry name" value="GLUE_dom"/>
</dbReference>
<dbReference type="EMBL" id="CAJVPS010003729">
    <property type="protein sequence ID" value="CAG8593564.1"/>
    <property type="molecule type" value="Genomic_DNA"/>
</dbReference>
<dbReference type="GO" id="GO:0043130">
    <property type="term" value="F:ubiquitin binding"/>
    <property type="evidence" value="ECO:0007669"/>
    <property type="project" value="InterPro"/>
</dbReference>
<keyword evidence="8" id="KW-1185">Reference proteome</keyword>
<dbReference type="Gene3D" id="2.30.29.30">
    <property type="entry name" value="Pleckstrin-homology domain (PH domain)/Phosphotyrosine-binding domain (PTB)"/>
    <property type="match status" value="1"/>
</dbReference>
<evidence type="ECO:0000313" key="8">
    <source>
        <dbReference type="Proteomes" id="UP000789508"/>
    </source>
</evidence>
<dbReference type="PROSITE" id="PS01358">
    <property type="entry name" value="ZF_RANBP2_1"/>
    <property type="match status" value="1"/>
</dbReference>
<organism evidence="7 8">
    <name type="scientific">Ambispora leptoticha</name>
    <dbReference type="NCBI Taxonomy" id="144679"/>
    <lineage>
        <taxon>Eukaryota</taxon>
        <taxon>Fungi</taxon>
        <taxon>Fungi incertae sedis</taxon>
        <taxon>Mucoromycota</taxon>
        <taxon>Glomeromycotina</taxon>
        <taxon>Glomeromycetes</taxon>
        <taxon>Archaeosporales</taxon>
        <taxon>Ambisporaceae</taxon>
        <taxon>Ambispora</taxon>
    </lineage>
</organism>
<keyword evidence="1" id="KW-0479">Metal-binding</keyword>
<dbReference type="GO" id="GO:0008270">
    <property type="term" value="F:zinc ion binding"/>
    <property type="evidence" value="ECO:0007669"/>
    <property type="project" value="UniProtKB-KW"/>
</dbReference>
<dbReference type="SUPFAM" id="SSF90209">
    <property type="entry name" value="Ran binding protein zinc finger-like"/>
    <property type="match status" value="1"/>
</dbReference>
<dbReference type="InterPro" id="IPR019181">
    <property type="entry name" value="LSM12_ABD"/>
</dbReference>
<dbReference type="PANTHER" id="PTHR13542">
    <property type="entry name" value="LSM12 HOMOLOG"/>
    <property type="match status" value="1"/>
</dbReference>
<dbReference type="PROSITE" id="PS52001">
    <property type="entry name" value="AD"/>
    <property type="match status" value="1"/>
</dbReference>
<reference evidence="7" key="1">
    <citation type="submission" date="2021-06" db="EMBL/GenBank/DDBJ databases">
        <authorList>
            <person name="Kallberg Y."/>
            <person name="Tangrot J."/>
            <person name="Rosling A."/>
        </authorList>
    </citation>
    <scope>NUCLEOTIDE SEQUENCE</scope>
    <source>
        <strain evidence="7">FL130A</strain>
    </source>
</reference>
<dbReference type="GO" id="GO:0032266">
    <property type="term" value="F:phosphatidylinositol-3-phosphate binding"/>
    <property type="evidence" value="ECO:0007669"/>
    <property type="project" value="InterPro"/>
</dbReference>
<dbReference type="Gene3D" id="2.30.30.380">
    <property type="entry name" value="Zn-finger domain of Sec23/24"/>
    <property type="match status" value="1"/>
</dbReference>
<dbReference type="InterPro" id="IPR036443">
    <property type="entry name" value="Znf_RanBP2_sf"/>
</dbReference>
<feature type="compositionally biased region" description="Low complexity" evidence="4">
    <location>
        <begin position="342"/>
        <end position="353"/>
    </location>
</feature>
<keyword evidence="2" id="KW-0863">Zinc-finger</keyword>
<evidence type="ECO:0000259" key="5">
    <source>
        <dbReference type="PROSITE" id="PS51495"/>
    </source>
</evidence>
<evidence type="ECO:0000256" key="2">
    <source>
        <dbReference type="ARBA" id="ARBA00022771"/>
    </source>
</evidence>
<protein>
    <submittedName>
        <fullName evidence="7">5710_t:CDS:1</fullName>
    </submittedName>
</protein>
<evidence type="ECO:0000256" key="4">
    <source>
        <dbReference type="SAM" id="MobiDB-lite"/>
    </source>
</evidence>
<dbReference type="Pfam" id="PF11605">
    <property type="entry name" value="Vps36_ESCRT-II"/>
    <property type="match status" value="1"/>
</dbReference>
<dbReference type="SMART" id="SM00547">
    <property type="entry name" value="ZnF_RBZ"/>
    <property type="match status" value="2"/>
</dbReference>
<accession>A0A9N9CC05</accession>
<evidence type="ECO:0000259" key="6">
    <source>
        <dbReference type="PROSITE" id="PS52001"/>
    </source>
</evidence>
<dbReference type="Pfam" id="PF09793">
    <property type="entry name" value="AD"/>
    <property type="match status" value="1"/>
</dbReference>
<name>A0A9N9CC05_9GLOM</name>
<keyword evidence="3" id="KW-0862">Zinc</keyword>
<dbReference type="InterPro" id="IPR011993">
    <property type="entry name" value="PH-like_dom_sf"/>
</dbReference>
<dbReference type="AlphaFoldDB" id="A0A9N9CC05"/>
<feature type="compositionally biased region" description="Basic residues" evidence="4">
    <location>
        <begin position="330"/>
        <end position="341"/>
    </location>
</feature>
<feature type="region of interest" description="Disordered" evidence="4">
    <location>
        <begin position="241"/>
        <end position="353"/>
    </location>
</feature>
<evidence type="ECO:0000256" key="1">
    <source>
        <dbReference type="ARBA" id="ARBA00022723"/>
    </source>
</evidence>
<feature type="compositionally biased region" description="Low complexity" evidence="4">
    <location>
        <begin position="314"/>
        <end position="329"/>
    </location>
</feature>
<feature type="compositionally biased region" description="Low complexity" evidence="4">
    <location>
        <begin position="268"/>
        <end position="291"/>
    </location>
</feature>
<dbReference type="OrthoDB" id="1057137at2759"/>
<evidence type="ECO:0000256" key="3">
    <source>
        <dbReference type="ARBA" id="ARBA00022833"/>
    </source>
</evidence>
<evidence type="ECO:0000313" key="7">
    <source>
        <dbReference type="EMBL" id="CAG8593564.1"/>
    </source>
</evidence>
<proteinExistence type="predicted"/>
<feature type="compositionally biased region" description="Polar residues" evidence="4">
    <location>
        <begin position="250"/>
        <end position="267"/>
    </location>
</feature>
<dbReference type="Proteomes" id="UP000789508">
    <property type="component" value="Unassembled WGS sequence"/>
</dbReference>
<gene>
    <name evidence="7" type="ORF">ALEPTO_LOCUS7812</name>
</gene>
<comment type="caution">
    <text evidence="7">The sequence shown here is derived from an EMBL/GenBank/DDBJ whole genome shotgun (WGS) entry which is preliminary data.</text>
</comment>